<accession>A0A1Y1N003</accession>
<dbReference type="InterPro" id="IPR035595">
    <property type="entry name" value="UDP_glycos_trans_CS"/>
</dbReference>
<reference evidence="8" key="3">
    <citation type="submission" date="2019-08" db="EMBL/GenBank/DDBJ databases">
        <authorList>
            <consortium name="Photinus pyralis genome working group"/>
            <person name="Fallon T.R."/>
            <person name="Sander Lower S.E."/>
            <person name="Weng J.-K."/>
        </authorList>
    </citation>
    <scope>NUCLEOTIDE SEQUENCE</scope>
    <source>
        <strain evidence="8">1611_PpyrPB1</strain>
        <tissue evidence="8">Whole body</tissue>
    </source>
</reference>
<reference evidence="7" key="1">
    <citation type="journal article" date="2016" name="Sci. Rep.">
        <title>Molecular characterization of firefly nuptial gifts: a multi-omics approach sheds light on postcopulatory sexual selection.</title>
        <authorList>
            <person name="Al-Wathiqui N."/>
            <person name="Fallon T.R."/>
            <person name="South A."/>
            <person name="Weng J.K."/>
            <person name="Lewis S.M."/>
        </authorList>
    </citation>
    <scope>NUCLEOTIDE SEQUENCE</scope>
</reference>
<dbReference type="Proteomes" id="UP000327044">
    <property type="component" value="Unassembled WGS sequence"/>
</dbReference>
<dbReference type="EC" id="2.4.1.17" evidence="5"/>
<keyword evidence="5" id="KW-1133">Transmembrane helix</keyword>
<evidence type="ECO:0000256" key="1">
    <source>
        <dbReference type="ARBA" id="ARBA00009995"/>
    </source>
</evidence>
<feature type="chain" id="PRO_5011907505" description="UDP-glucuronosyltransferase" evidence="6">
    <location>
        <begin position="16"/>
        <end position="504"/>
    </location>
</feature>
<evidence type="ECO:0000256" key="6">
    <source>
        <dbReference type="SAM" id="SignalP"/>
    </source>
</evidence>
<dbReference type="FunFam" id="3.40.50.2000:FF:000050">
    <property type="entry name" value="UDP-glucuronosyltransferase"/>
    <property type="match status" value="1"/>
</dbReference>
<feature type="signal peptide" evidence="6">
    <location>
        <begin position="1"/>
        <end position="15"/>
    </location>
</feature>
<dbReference type="InterPro" id="IPR050271">
    <property type="entry name" value="UDP-glycosyltransferase"/>
</dbReference>
<evidence type="ECO:0000313" key="7">
    <source>
        <dbReference type="EMBL" id="JAV90748.1"/>
    </source>
</evidence>
<comment type="catalytic activity">
    <reaction evidence="5">
        <text>glucuronate acceptor + UDP-alpha-D-glucuronate = acceptor beta-D-glucuronoside + UDP + H(+)</text>
        <dbReference type="Rhea" id="RHEA:21032"/>
        <dbReference type="ChEBI" id="CHEBI:15378"/>
        <dbReference type="ChEBI" id="CHEBI:58052"/>
        <dbReference type="ChEBI" id="CHEBI:58223"/>
        <dbReference type="ChEBI" id="CHEBI:132367"/>
        <dbReference type="ChEBI" id="CHEBI:132368"/>
        <dbReference type="EC" id="2.4.1.17"/>
    </reaction>
</comment>
<evidence type="ECO:0000256" key="4">
    <source>
        <dbReference type="RuleBase" id="RU003718"/>
    </source>
</evidence>
<organism evidence="7">
    <name type="scientific">Photinus pyralis</name>
    <name type="common">Common eastern firefly</name>
    <name type="synonym">Lampyris pyralis</name>
    <dbReference type="NCBI Taxonomy" id="7054"/>
    <lineage>
        <taxon>Eukaryota</taxon>
        <taxon>Metazoa</taxon>
        <taxon>Ecdysozoa</taxon>
        <taxon>Arthropoda</taxon>
        <taxon>Hexapoda</taxon>
        <taxon>Insecta</taxon>
        <taxon>Pterygota</taxon>
        <taxon>Neoptera</taxon>
        <taxon>Endopterygota</taxon>
        <taxon>Coleoptera</taxon>
        <taxon>Polyphaga</taxon>
        <taxon>Elateriformia</taxon>
        <taxon>Elateroidea</taxon>
        <taxon>Lampyridae</taxon>
        <taxon>Lampyrinae</taxon>
        <taxon>Photinus</taxon>
    </lineage>
</organism>
<reference evidence="8 10" key="2">
    <citation type="journal article" date="2018" name="Elife">
        <title>Firefly genomes illuminate parallel origins of bioluminescence in beetles.</title>
        <authorList>
            <person name="Fallon T.R."/>
            <person name="Lower S.E."/>
            <person name="Chang C.H."/>
            <person name="Bessho-Uehara M."/>
            <person name="Martin G.J."/>
            <person name="Bewick A.J."/>
            <person name="Behringer M."/>
            <person name="Debat H.J."/>
            <person name="Wong I."/>
            <person name="Day J.C."/>
            <person name="Suvorov A."/>
            <person name="Silva C.J."/>
            <person name="Stanger-Hall K.F."/>
            <person name="Hall D.W."/>
            <person name="Schmitz R.J."/>
            <person name="Nelson D.R."/>
            <person name="Lewis S.M."/>
            <person name="Shigenobu S."/>
            <person name="Bybee S.M."/>
            <person name="Larracuente A.M."/>
            <person name="Oba Y."/>
            <person name="Weng J.K."/>
        </authorList>
    </citation>
    <scope>NUCLEOTIDE SEQUENCE [LARGE SCALE GENOMIC DNA]</scope>
    <source>
        <strain evidence="8">1611_PpyrPB1</strain>
        <tissue evidence="8">Whole body</tissue>
    </source>
</reference>
<evidence type="ECO:0000256" key="2">
    <source>
        <dbReference type="ARBA" id="ARBA00022676"/>
    </source>
</evidence>
<dbReference type="EMBL" id="GEZM01017368">
    <property type="protein sequence ID" value="JAV90748.1"/>
    <property type="molecule type" value="Transcribed_RNA"/>
</dbReference>
<comment type="similarity">
    <text evidence="1 4">Belongs to the UDP-glycosyltransferase family.</text>
</comment>
<keyword evidence="2 4" id="KW-0328">Glycosyltransferase</keyword>
<keyword evidence="5" id="KW-0812">Transmembrane</keyword>
<dbReference type="EMBL" id="VVIM01000001">
    <property type="protein sequence ID" value="KAB0804087.1"/>
    <property type="molecule type" value="Genomic_DNA"/>
</dbReference>
<name>A0A1Y1N003_PHOPY</name>
<dbReference type="InterPro" id="IPR002213">
    <property type="entry name" value="UDP_glucos_trans"/>
</dbReference>
<keyword evidence="5" id="KW-0472">Membrane</keyword>
<keyword evidence="10" id="KW-1185">Reference proteome</keyword>
<dbReference type="GO" id="GO:0015020">
    <property type="term" value="F:glucuronosyltransferase activity"/>
    <property type="evidence" value="ECO:0007669"/>
    <property type="project" value="UniProtKB-EC"/>
</dbReference>
<dbReference type="EMBL" id="GEZM01017371">
    <property type="protein sequence ID" value="JAV90743.1"/>
    <property type="molecule type" value="Transcribed_RNA"/>
</dbReference>
<gene>
    <name evidence="8" type="ORF">PPYR_01057</name>
    <name evidence="9" type="ORF">PPYR_02602</name>
</gene>
<dbReference type="PANTHER" id="PTHR48043">
    <property type="entry name" value="EG:EG0003.4 PROTEIN-RELATED"/>
    <property type="match status" value="1"/>
</dbReference>
<evidence type="ECO:0000313" key="9">
    <source>
        <dbReference type="EMBL" id="KAB0805632.1"/>
    </source>
</evidence>
<evidence type="ECO:0000313" key="10">
    <source>
        <dbReference type="Proteomes" id="UP000327044"/>
    </source>
</evidence>
<comment type="subcellular location">
    <subcellularLocation>
        <location evidence="5">Membrane</location>
        <topology evidence="5">Single-pass membrane protein</topology>
    </subcellularLocation>
</comment>
<dbReference type="CDD" id="cd03784">
    <property type="entry name" value="GT1_Gtf-like"/>
    <property type="match status" value="1"/>
</dbReference>
<dbReference type="PANTHER" id="PTHR48043:SF159">
    <property type="entry name" value="EG:EG0003.4 PROTEIN-RELATED"/>
    <property type="match status" value="1"/>
</dbReference>
<keyword evidence="6" id="KW-0732">Signal</keyword>
<dbReference type="Pfam" id="PF00201">
    <property type="entry name" value="UDPGT"/>
    <property type="match status" value="1"/>
</dbReference>
<proteinExistence type="inferred from homology"/>
<dbReference type="InParanoid" id="A0A1Y1N003"/>
<dbReference type="SUPFAM" id="SSF53756">
    <property type="entry name" value="UDP-Glycosyltransferase/glycogen phosphorylase"/>
    <property type="match status" value="1"/>
</dbReference>
<dbReference type="PROSITE" id="PS00375">
    <property type="entry name" value="UDPGT"/>
    <property type="match status" value="1"/>
</dbReference>
<evidence type="ECO:0000256" key="5">
    <source>
        <dbReference type="RuleBase" id="RU362059"/>
    </source>
</evidence>
<protein>
    <recommendedName>
        <fullName evidence="5">UDP-glucuronosyltransferase</fullName>
        <ecNumber evidence="5">2.4.1.17</ecNumber>
    </recommendedName>
</protein>
<keyword evidence="3 4" id="KW-0808">Transferase</keyword>
<dbReference type="EMBL" id="GEZM01017372">
    <property type="protein sequence ID" value="JAV90741.1"/>
    <property type="molecule type" value="Transcribed_RNA"/>
</dbReference>
<evidence type="ECO:0000313" key="8">
    <source>
        <dbReference type="EMBL" id="KAB0804087.1"/>
    </source>
</evidence>
<dbReference type="EMBL" id="GEZM01017374">
    <property type="protein sequence ID" value="JAV90739.1"/>
    <property type="molecule type" value="Transcribed_RNA"/>
</dbReference>
<feature type="transmembrane region" description="Helical" evidence="5">
    <location>
        <begin position="474"/>
        <end position="500"/>
    </location>
</feature>
<dbReference type="GO" id="GO:0016020">
    <property type="term" value="C:membrane"/>
    <property type="evidence" value="ECO:0007669"/>
    <property type="project" value="UniProtKB-SubCell"/>
</dbReference>
<dbReference type="Gene3D" id="3.40.50.2000">
    <property type="entry name" value="Glycogen Phosphorylase B"/>
    <property type="match status" value="1"/>
</dbReference>
<dbReference type="EMBL" id="VVIM01000001">
    <property type="protein sequence ID" value="KAB0805632.1"/>
    <property type="molecule type" value="Genomic_DNA"/>
</dbReference>
<dbReference type="AlphaFoldDB" id="A0A1Y1N003"/>
<evidence type="ECO:0000256" key="3">
    <source>
        <dbReference type="ARBA" id="ARBA00022679"/>
    </source>
</evidence>
<sequence>MKVIILLLLVKSVLSANILHIVPLGTRSHHIWNRVLALGLVEKGHNVTMITHTKEKGKFENFHVIILEGFFEKVHDSFTLDFLTETNEFLDVKKTYDFSLYSCEHDFSTEGFRTILNYPKDFIFDLIIIDITLGQCFYPLIERFGNPPIVAVTPFKLPPVFSHVFGNPLQAAFVPFYSTNYLDRMSFLQRIKNFVLTHFEVFYRKYFGLPAEYKLAKKYFAEDIRPFEEVERNMSILITSYDPILDFPMALPPNIIPAGGLHVQPVKPLPDDLKRIVDDAKHGLIVFTLGSYLRSDDLSSTKKSAILNAFAKLPQTIFWKFESEIENCPKNVIVRKWLPQNDLLGNPKAKLLITHGGALSTQEAMHHGVPLIVIPFFIDQHANGEKLVDRNMGKVLRYNDITSENLYAAVTEVTSNPMYTKNIKQLSQRFKEAPEGPLKRAVYWVEYVLRHGSLEYLNLASRDMWIYQAAGYDVIFGLLLGICLIYALLSFIFTCFRFIYNLIC</sequence>
<dbReference type="OrthoDB" id="5835829at2759"/>